<keyword evidence="2" id="KW-0378">Hydrolase</keyword>
<dbReference type="EC" id="3.5.99.10" evidence="2"/>
<dbReference type="Proteomes" id="UP000838821">
    <property type="component" value="Unassembled WGS sequence"/>
</dbReference>
<sequence>MVNKWVKVEINTTGAPQNTGPYSQGIRVGNLIFTSGEGPLDPLTGEIVEGSIEEQTRLVFRNLEAILHAAGASLQDVVKVTAHLADLNDFERFNHVYKEIFPGPVRPVRTTVGSQLTVRVEVDVVAVLPEG</sequence>
<comment type="caution">
    <text evidence="2">The sequence shown here is derived from an EMBL/GenBank/DDBJ whole genome shotgun (WGS) entry which is preliminary data.</text>
</comment>
<dbReference type="InterPro" id="IPR006056">
    <property type="entry name" value="RidA"/>
</dbReference>
<name>A0ABN8GXF0_9BACL</name>
<comment type="similarity">
    <text evidence="1">Belongs to the RutC family.</text>
</comment>
<protein>
    <submittedName>
        <fullName evidence="2">2-iminobutanoate/2-iminopropanoate deaminase</fullName>
        <ecNumber evidence="2">3.5.99.10</ecNumber>
    </submittedName>
</protein>
<dbReference type="CDD" id="cd00448">
    <property type="entry name" value="YjgF_YER057c_UK114_family"/>
    <property type="match status" value="1"/>
</dbReference>
<evidence type="ECO:0000313" key="3">
    <source>
        <dbReference type="Proteomes" id="UP000838821"/>
    </source>
</evidence>
<reference evidence="2" key="1">
    <citation type="submission" date="2022-01" db="EMBL/GenBank/DDBJ databases">
        <authorList>
            <person name="Criscuolo A."/>
        </authorList>
    </citation>
    <scope>NUCLEOTIDE SEQUENCE</scope>
    <source>
        <strain evidence="2">CIP111891</strain>
    </source>
</reference>
<dbReference type="InterPro" id="IPR035959">
    <property type="entry name" value="RutC-like_sf"/>
</dbReference>
<dbReference type="PANTHER" id="PTHR11803:SF39">
    <property type="entry name" value="2-IMINOBUTANOATE_2-IMINOPROPANOATE DEAMINASE"/>
    <property type="match status" value="1"/>
</dbReference>
<dbReference type="Pfam" id="PF01042">
    <property type="entry name" value="Ribonuc_L-PSP"/>
    <property type="match status" value="1"/>
</dbReference>
<accession>A0ABN8GXF0</accession>
<dbReference type="GO" id="GO:0120241">
    <property type="term" value="F:2-iminobutanoate/2-iminopropanoate deaminase"/>
    <property type="evidence" value="ECO:0007669"/>
    <property type="project" value="UniProtKB-EC"/>
</dbReference>
<gene>
    <name evidence="2" type="primary">yabJ_1</name>
    <name evidence="2" type="ORF">PAECIP111891_05157</name>
</gene>
<evidence type="ECO:0000313" key="2">
    <source>
        <dbReference type="EMBL" id="CAH1221322.1"/>
    </source>
</evidence>
<dbReference type="Gene3D" id="3.30.1330.40">
    <property type="entry name" value="RutC-like"/>
    <property type="match status" value="1"/>
</dbReference>
<evidence type="ECO:0000256" key="1">
    <source>
        <dbReference type="ARBA" id="ARBA00010552"/>
    </source>
</evidence>
<dbReference type="SUPFAM" id="SSF55298">
    <property type="entry name" value="YjgF-like"/>
    <property type="match status" value="1"/>
</dbReference>
<dbReference type="NCBIfam" id="TIGR00004">
    <property type="entry name" value="Rid family detoxifying hydrolase"/>
    <property type="match status" value="1"/>
</dbReference>
<organism evidence="2 3">
    <name type="scientific">Paenibacillus allorhizoplanae</name>
    <dbReference type="NCBI Taxonomy" id="2905648"/>
    <lineage>
        <taxon>Bacteria</taxon>
        <taxon>Bacillati</taxon>
        <taxon>Bacillota</taxon>
        <taxon>Bacilli</taxon>
        <taxon>Bacillales</taxon>
        <taxon>Paenibacillaceae</taxon>
        <taxon>Paenibacillus</taxon>
    </lineage>
</organism>
<dbReference type="PANTHER" id="PTHR11803">
    <property type="entry name" value="2-IMINOBUTANOATE/2-IMINOPROPANOATE DEAMINASE RIDA"/>
    <property type="match status" value="1"/>
</dbReference>
<proteinExistence type="inferred from homology"/>
<dbReference type="EMBL" id="CAKMMW010000020">
    <property type="protein sequence ID" value="CAH1221322.1"/>
    <property type="molecule type" value="Genomic_DNA"/>
</dbReference>
<keyword evidence="3" id="KW-1185">Reference proteome</keyword>
<dbReference type="RefSeq" id="WP_236291270.1">
    <property type="nucleotide sequence ID" value="NZ_CAKMMW010000020.1"/>
</dbReference>
<dbReference type="InterPro" id="IPR006175">
    <property type="entry name" value="YjgF/YER057c/UK114"/>
</dbReference>